<dbReference type="VEuPathDB" id="AmoebaDB:ACA1_192360"/>
<dbReference type="AlphaFoldDB" id="L8GQS7"/>
<evidence type="ECO:0000256" key="6">
    <source>
        <dbReference type="ARBA" id="ARBA00022989"/>
    </source>
</evidence>
<comment type="subcellular location">
    <subcellularLocation>
        <location evidence="1">Mitochondrion inner membrane</location>
    </subcellularLocation>
</comment>
<comment type="similarity">
    <text evidence="2">Belongs to the COX20 family.</text>
</comment>
<name>L8GQS7_ACACF</name>
<keyword evidence="4 9" id="KW-0812">Transmembrane</keyword>
<evidence type="ECO:0000256" key="5">
    <source>
        <dbReference type="ARBA" id="ARBA00022792"/>
    </source>
</evidence>
<keyword evidence="11" id="KW-1185">Reference proteome</keyword>
<evidence type="ECO:0000256" key="9">
    <source>
        <dbReference type="SAM" id="Phobius"/>
    </source>
</evidence>
<keyword evidence="8 9" id="KW-0472">Membrane</keyword>
<dbReference type="PANTHER" id="PTHR31586:SF1">
    <property type="entry name" value="CYTOCHROME C OXIDASE ASSEMBLY PROTEIN COX20, MITOCHONDRIAL"/>
    <property type="match status" value="1"/>
</dbReference>
<evidence type="ECO:0000256" key="4">
    <source>
        <dbReference type="ARBA" id="ARBA00022692"/>
    </source>
</evidence>
<dbReference type="Proteomes" id="UP000011083">
    <property type="component" value="Unassembled WGS sequence"/>
</dbReference>
<dbReference type="KEGG" id="acan:ACA1_192360"/>
<dbReference type="Pfam" id="PF12597">
    <property type="entry name" value="Cox20"/>
    <property type="match status" value="1"/>
</dbReference>
<dbReference type="PANTHER" id="PTHR31586">
    <property type="entry name" value="CYTOCHROME C OXIDASE PROTEIN 20"/>
    <property type="match status" value="1"/>
</dbReference>
<dbReference type="InterPro" id="IPR022533">
    <property type="entry name" value="Cox20"/>
</dbReference>
<organism evidence="10 11">
    <name type="scientific">Acanthamoeba castellanii (strain ATCC 30010 / Neff)</name>
    <dbReference type="NCBI Taxonomy" id="1257118"/>
    <lineage>
        <taxon>Eukaryota</taxon>
        <taxon>Amoebozoa</taxon>
        <taxon>Discosea</taxon>
        <taxon>Longamoebia</taxon>
        <taxon>Centramoebida</taxon>
        <taxon>Acanthamoebidae</taxon>
        <taxon>Acanthamoeba</taxon>
    </lineage>
</organism>
<dbReference type="GO" id="GO:0005743">
    <property type="term" value="C:mitochondrial inner membrane"/>
    <property type="evidence" value="ECO:0007669"/>
    <property type="project" value="UniProtKB-SubCell"/>
</dbReference>
<dbReference type="GO" id="GO:0033617">
    <property type="term" value="P:mitochondrial respiratory chain complex IV assembly"/>
    <property type="evidence" value="ECO:0007669"/>
    <property type="project" value="InterPro"/>
</dbReference>
<protein>
    <recommendedName>
        <fullName evidence="3">Cytochrome c oxidase assembly protein COX20, mitochondrial</fullName>
    </recommendedName>
</protein>
<dbReference type="GeneID" id="14915051"/>
<evidence type="ECO:0000256" key="7">
    <source>
        <dbReference type="ARBA" id="ARBA00023128"/>
    </source>
</evidence>
<reference evidence="10 11" key="1">
    <citation type="journal article" date="2013" name="Genome Biol.">
        <title>Genome of Acanthamoeba castellanii highlights extensive lateral gene transfer and early evolution of tyrosine kinase signaling.</title>
        <authorList>
            <person name="Clarke M."/>
            <person name="Lohan A.J."/>
            <person name="Liu B."/>
            <person name="Lagkouvardos I."/>
            <person name="Roy S."/>
            <person name="Zafar N."/>
            <person name="Bertelli C."/>
            <person name="Schilde C."/>
            <person name="Kianianmomeni A."/>
            <person name="Burglin T.R."/>
            <person name="Frech C."/>
            <person name="Turcotte B."/>
            <person name="Kopec K.O."/>
            <person name="Synnott J.M."/>
            <person name="Choo C."/>
            <person name="Paponov I."/>
            <person name="Finkler A."/>
            <person name="Soon Heng Tan C."/>
            <person name="Hutchins A.P."/>
            <person name="Weinmeier T."/>
            <person name="Rattei T."/>
            <person name="Chu J.S."/>
            <person name="Gimenez G."/>
            <person name="Irimia M."/>
            <person name="Rigden D.J."/>
            <person name="Fitzpatrick D.A."/>
            <person name="Lorenzo-Morales J."/>
            <person name="Bateman A."/>
            <person name="Chiu C.H."/>
            <person name="Tang P."/>
            <person name="Hegemann P."/>
            <person name="Fromm H."/>
            <person name="Raoult D."/>
            <person name="Greub G."/>
            <person name="Miranda-Saavedra D."/>
            <person name="Chen N."/>
            <person name="Nash P."/>
            <person name="Ginger M.L."/>
            <person name="Horn M."/>
            <person name="Schaap P."/>
            <person name="Caler L."/>
            <person name="Loftus B."/>
        </authorList>
    </citation>
    <scope>NUCLEOTIDE SEQUENCE [LARGE SCALE GENOMIC DNA]</scope>
    <source>
        <strain evidence="10 11">Neff</strain>
    </source>
</reference>
<keyword evidence="6 9" id="KW-1133">Transmembrane helix</keyword>
<keyword evidence="5" id="KW-0999">Mitochondrion inner membrane</keyword>
<evidence type="ECO:0000256" key="3">
    <source>
        <dbReference type="ARBA" id="ARBA00017689"/>
    </source>
</evidence>
<proteinExistence type="inferred from homology"/>
<evidence type="ECO:0000256" key="1">
    <source>
        <dbReference type="ARBA" id="ARBA00004273"/>
    </source>
</evidence>
<evidence type="ECO:0000313" key="11">
    <source>
        <dbReference type="Proteomes" id="UP000011083"/>
    </source>
</evidence>
<evidence type="ECO:0000256" key="2">
    <source>
        <dbReference type="ARBA" id="ARBA00009575"/>
    </source>
</evidence>
<dbReference type="EMBL" id="KB008052">
    <property type="protein sequence ID" value="ELR14486.1"/>
    <property type="molecule type" value="Genomic_DNA"/>
</dbReference>
<accession>L8GQS7</accession>
<evidence type="ECO:0000256" key="8">
    <source>
        <dbReference type="ARBA" id="ARBA00023136"/>
    </source>
</evidence>
<feature type="transmembrane region" description="Helical" evidence="9">
    <location>
        <begin position="32"/>
        <end position="53"/>
    </location>
</feature>
<evidence type="ECO:0000313" key="10">
    <source>
        <dbReference type="EMBL" id="ELR14486.1"/>
    </source>
</evidence>
<keyword evidence="7" id="KW-0496">Mitochondrion</keyword>
<sequence>MSENTNGDQAGKPPSFDRTGTGLYSPMSVPCFQSAMLTGTGLASACALGYYAFTRKFHGPLAVGVFTLGSVMKWFTCQSQLEAKRNDMEQLSVMQTFYEQKMKEAYVQQMRKKAQEERNAKNNAAS</sequence>
<gene>
    <name evidence="10" type="ORF">ACA1_192360</name>
</gene>
<dbReference type="RefSeq" id="XP_004336499.1">
    <property type="nucleotide sequence ID" value="XM_004336451.1"/>
</dbReference>